<evidence type="ECO:0000256" key="2">
    <source>
        <dbReference type="SAM" id="MobiDB-lite"/>
    </source>
</evidence>
<feature type="compositionally biased region" description="Acidic residues" evidence="2">
    <location>
        <begin position="150"/>
        <end position="169"/>
    </location>
</feature>
<dbReference type="AlphaFoldDB" id="A0AAN8YH54"/>
<keyword evidence="1" id="KW-0175">Coiled coil</keyword>
<dbReference type="Proteomes" id="UP001371456">
    <property type="component" value="Unassembled WGS sequence"/>
</dbReference>
<evidence type="ECO:0008006" key="5">
    <source>
        <dbReference type="Google" id="ProtNLM"/>
    </source>
</evidence>
<feature type="compositionally biased region" description="Basic and acidic residues" evidence="2">
    <location>
        <begin position="510"/>
        <end position="522"/>
    </location>
</feature>
<feature type="coiled-coil region" evidence="1">
    <location>
        <begin position="23"/>
        <end position="57"/>
    </location>
</feature>
<reference evidence="3 4" key="1">
    <citation type="submission" date="2024-02" db="EMBL/GenBank/DDBJ databases">
        <title>de novo genome assembly of Solanum bulbocastanum strain 11H21.</title>
        <authorList>
            <person name="Hosaka A.J."/>
        </authorList>
    </citation>
    <scope>NUCLEOTIDE SEQUENCE [LARGE SCALE GENOMIC DNA]</scope>
    <source>
        <tissue evidence="3">Young leaves</tissue>
    </source>
</reference>
<feature type="region of interest" description="Disordered" evidence="2">
    <location>
        <begin position="492"/>
        <end position="536"/>
    </location>
</feature>
<accession>A0AAN8YH54</accession>
<dbReference type="EMBL" id="JBANQN010000003">
    <property type="protein sequence ID" value="KAK6793344.1"/>
    <property type="molecule type" value="Genomic_DNA"/>
</dbReference>
<feature type="compositionally biased region" description="Polar residues" evidence="2">
    <location>
        <begin position="663"/>
        <end position="673"/>
    </location>
</feature>
<name>A0AAN8YH54_SOLBU</name>
<protein>
    <recommendedName>
        <fullName evidence="5">Homer protein</fullName>
    </recommendedName>
</protein>
<sequence length="673" mass="76354">MLKNSMVNASATCCTVEQELKEEKTLNVNIAEISAELQREKQKNAKLRERISVLESHLQGKHKDFNFSNGNASSQSIDERHFRKLKRQRVAQSIDIDPNEDRTRKMDSEVKDHTEIFLTKDVHTEHCLVNWMSMDDTQFLNFERSKDSDSAEDNDPDDSEDEDDQESEDSGTYTDIVDRGNIKSLQIEKEIDELKEDIGQAGDSPVLEICDHHADPAEKSSPTDMGVCENANNEETNMLEAYEELSKACPIDHGIRIPGSELSHKKSLKMAFCPMEVKKMLGSKELSLENAQSHTMRKILVFAPLGIRHGSEDMYELDFNHFSILHKGEPYIDSKNPGEHALYDNPGFRRKIFYPNRHNPTLCPVKILEEEKFMRPSDATYPSCLFLCIKYGGRTRNLPQNEYVRQRMGRNKLKSFGPVICRMAMLIHIRSGSFFFKALGITLLFMAGFPNDLVQRETKYKNLDLLQKYYRTDEDAEREELFLSHSETDAINISPNSEQGKKALTKSSKSKREAISKSKTSEKAATIHSEPSCSSPPPAPFGLMGYASSPSQMSIPIPSPQAPAYMRKPVMANTAPNIHYHNQCSYPVFPMYPPNSVMPFVYWPQPNAIAPFPYPSSYRYIAPGSCITLHPYSSYYNPLIPQTLGTDEKQKGALDEAKREPHSSSSSTDSREK</sequence>
<feature type="compositionally biased region" description="Basic and acidic residues" evidence="2">
    <location>
        <begin position="646"/>
        <end position="662"/>
    </location>
</feature>
<feature type="region of interest" description="Disordered" evidence="2">
    <location>
        <begin position="646"/>
        <end position="673"/>
    </location>
</feature>
<proteinExistence type="predicted"/>
<evidence type="ECO:0000313" key="3">
    <source>
        <dbReference type="EMBL" id="KAK6793344.1"/>
    </source>
</evidence>
<evidence type="ECO:0000256" key="1">
    <source>
        <dbReference type="SAM" id="Coils"/>
    </source>
</evidence>
<evidence type="ECO:0000313" key="4">
    <source>
        <dbReference type="Proteomes" id="UP001371456"/>
    </source>
</evidence>
<comment type="caution">
    <text evidence="3">The sequence shown here is derived from an EMBL/GenBank/DDBJ whole genome shotgun (WGS) entry which is preliminary data.</text>
</comment>
<keyword evidence="4" id="KW-1185">Reference proteome</keyword>
<feature type="region of interest" description="Disordered" evidence="2">
    <location>
        <begin position="144"/>
        <end position="179"/>
    </location>
</feature>
<gene>
    <name evidence="3" type="ORF">RDI58_006797</name>
</gene>
<organism evidence="3 4">
    <name type="scientific">Solanum bulbocastanum</name>
    <name type="common">Wild potato</name>
    <dbReference type="NCBI Taxonomy" id="147425"/>
    <lineage>
        <taxon>Eukaryota</taxon>
        <taxon>Viridiplantae</taxon>
        <taxon>Streptophyta</taxon>
        <taxon>Embryophyta</taxon>
        <taxon>Tracheophyta</taxon>
        <taxon>Spermatophyta</taxon>
        <taxon>Magnoliopsida</taxon>
        <taxon>eudicotyledons</taxon>
        <taxon>Gunneridae</taxon>
        <taxon>Pentapetalae</taxon>
        <taxon>asterids</taxon>
        <taxon>lamiids</taxon>
        <taxon>Solanales</taxon>
        <taxon>Solanaceae</taxon>
        <taxon>Solanoideae</taxon>
        <taxon>Solaneae</taxon>
        <taxon>Solanum</taxon>
    </lineage>
</organism>